<dbReference type="EMBL" id="FZMP01000196">
    <property type="protein sequence ID" value="SNQ61761.1"/>
    <property type="molecule type" value="Genomic_DNA"/>
</dbReference>
<accession>A0A284VR46</accession>
<sequence>MRFVREYLSSVVGSVRIDDDRFGLVAQSGRAPGFYSGANYVEKIPDGRGFKSLRARLPGR</sequence>
<keyword evidence="2" id="KW-1185">Reference proteome</keyword>
<evidence type="ECO:0000313" key="2">
    <source>
        <dbReference type="Proteomes" id="UP000218615"/>
    </source>
</evidence>
<organism evidence="1 2">
    <name type="scientific">Candidatus Methanoperedens nitratireducens</name>
    <dbReference type="NCBI Taxonomy" id="1392998"/>
    <lineage>
        <taxon>Archaea</taxon>
        <taxon>Methanobacteriati</taxon>
        <taxon>Methanobacteriota</taxon>
        <taxon>Stenosarchaea group</taxon>
        <taxon>Methanomicrobia</taxon>
        <taxon>Methanosarcinales</taxon>
        <taxon>ANME-2 cluster</taxon>
        <taxon>Candidatus Methanoperedentaceae</taxon>
        <taxon>Candidatus Methanoperedens</taxon>
    </lineage>
</organism>
<dbReference type="Proteomes" id="UP000218615">
    <property type="component" value="Unassembled WGS sequence"/>
</dbReference>
<evidence type="ECO:0000313" key="1">
    <source>
        <dbReference type="EMBL" id="SNQ61761.1"/>
    </source>
</evidence>
<proteinExistence type="predicted"/>
<name>A0A284VR46_9EURY</name>
<gene>
    <name evidence="1" type="ORF">MNV_50020</name>
</gene>
<reference evidence="2" key="1">
    <citation type="submission" date="2017-06" db="EMBL/GenBank/DDBJ databases">
        <authorList>
            <person name="Cremers G."/>
        </authorList>
    </citation>
    <scope>NUCLEOTIDE SEQUENCE [LARGE SCALE GENOMIC DNA]</scope>
</reference>
<protein>
    <submittedName>
        <fullName evidence="1">Uncharacterized protein</fullName>
    </submittedName>
</protein>
<dbReference type="AlphaFoldDB" id="A0A284VR46"/>